<gene>
    <name evidence="1" type="ORF">SAMN02745178_00714</name>
</gene>
<dbReference type="AlphaFoldDB" id="A0A1T4WL33"/>
<accession>A0A1T4WL33</accession>
<dbReference type="GeneID" id="93337201"/>
<dbReference type="RefSeq" id="WP_078783715.1">
    <property type="nucleotide sequence ID" value="NZ_FUYF01000003.1"/>
</dbReference>
<keyword evidence="2" id="KW-1185">Reference proteome</keyword>
<evidence type="ECO:0000313" key="1">
    <source>
        <dbReference type="EMBL" id="SKA77857.1"/>
    </source>
</evidence>
<sequence>MLTCPTVKAAARAAGLDESTIRRYRQDPAFIAEYERRCAEMLETATDNAKAAMPPAIDRLRGIIDDDQQQPQQHIAAARAVLEYGLRLVEANDFEQRLRALEERSRK</sequence>
<dbReference type="STRING" id="745368.SAMN02745178_00714"/>
<dbReference type="OrthoDB" id="9929493at2"/>
<dbReference type="Proteomes" id="UP000190286">
    <property type="component" value="Unassembled WGS sequence"/>
</dbReference>
<dbReference type="EMBL" id="FUYF01000003">
    <property type="protein sequence ID" value="SKA77857.1"/>
    <property type="molecule type" value="Genomic_DNA"/>
</dbReference>
<reference evidence="1 2" key="1">
    <citation type="submission" date="2017-02" db="EMBL/GenBank/DDBJ databases">
        <authorList>
            <person name="Peterson S.W."/>
        </authorList>
    </citation>
    <scope>NUCLEOTIDE SEQUENCE [LARGE SCALE GENOMIC DNA]</scope>
    <source>
        <strain evidence="1 2">ATCC 27749</strain>
    </source>
</reference>
<proteinExistence type="predicted"/>
<protein>
    <submittedName>
        <fullName evidence="1">Uncharacterized protein</fullName>
    </submittedName>
</protein>
<name>A0A1T4WL33_9FIRM</name>
<organism evidence="1 2">
    <name type="scientific">Gemmiger formicilis</name>
    <dbReference type="NCBI Taxonomy" id="745368"/>
    <lineage>
        <taxon>Bacteria</taxon>
        <taxon>Bacillati</taxon>
        <taxon>Bacillota</taxon>
        <taxon>Clostridia</taxon>
        <taxon>Eubacteriales</taxon>
        <taxon>Gemmiger</taxon>
    </lineage>
</organism>
<evidence type="ECO:0000313" key="2">
    <source>
        <dbReference type="Proteomes" id="UP000190286"/>
    </source>
</evidence>